<evidence type="ECO:0000259" key="6">
    <source>
        <dbReference type="Pfam" id="PF07993"/>
    </source>
</evidence>
<dbReference type="PANTHER" id="PTHR11011">
    <property type="entry name" value="MALE STERILITY PROTEIN 2-RELATED"/>
    <property type="match status" value="1"/>
</dbReference>
<evidence type="ECO:0000256" key="2">
    <source>
        <dbReference type="ARBA" id="ARBA00022516"/>
    </source>
</evidence>
<comment type="catalytic activity">
    <reaction evidence="4">
        <text>a long-chain fatty acyl-CoA + 2 NADPH + 2 H(+) = a long-chain primary fatty alcohol + 2 NADP(+) + CoA</text>
        <dbReference type="Rhea" id="RHEA:52716"/>
        <dbReference type="ChEBI" id="CHEBI:15378"/>
        <dbReference type="ChEBI" id="CHEBI:57287"/>
        <dbReference type="ChEBI" id="CHEBI:57783"/>
        <dbReference type="ChEBI" id="CHEBI:58349"/>
        <dbReference type="ChEBI" id="CHEBI:77396"/>
        <dbReference type="ChEBI" id="CHEBI:83139"/>
        <dbReference type="EC" id="1.2.1.84"/>
    </reaction>
</comment>
<comment type="similarity">
    <text evidence="1 4">Belongs to the fatty acyl-CoA reductase family.</text>
</comment>
<dbReference type="GO" id="GO:0035336">
    <property type="term" value="P:long-chain fatty-acyl-CoA metabolic process"/>
    <property type="evidence" value="ECO:0007669"/>
    <property type="project" value="TreeGrafter"/>
</dbReference>
<organism evidence="7 8">
    <name type="scientific">Coptotermes formosanus</name>
    <name type="common">Formosan subterranean termite</name>
    <dbReference type="NCBI Taxonomy" id="36987"/>
    <lineage>
        <taxon>Eukaryota</taxon>
        <taxon>Metazoa</taxon>
        <taxon>Ecdysozoa</taxon>
        <taxon>Arthropoda</taxon>
        <taxon>Hexapoda</taxon>
        <taxon>Insecta</taxon>
        <taxon>Pterygota</taxon>
        <taxon>Neoptera</taxon>
        <taxon>Polyneoptera</taxon>
        <taxon>Dictyoptera</taxon>
        <taxon>Blattodea</taxon>
        <taxon>Blattoidea</taxon>
        <taxon>Termitoidae</taxon>
        <taxon>Rhinotermitidae</taxon>
        <taxon>Coptotermes</taxon>
    </lineage>
</organism>
<evidence type="ECO:0000313" key="8">
    <source>
        <dbReference type="Proteomes" id="UP000502823"/>
    </source>
</evidence>
<dbReference type="SUPFAM" id="SSF51735">
    <property type="entry name" value="NAD(P)-binding Rossmann-fold domains"/>
    <property type="match status" value="1"/>
</dbReference>
<dbReference type="PANTHER" id="PTHR11011:SF45">
    <property type="entry name" value="FATTY ACYL-COA REDUCTASE CG8306-RELATED"/>
    <property type="match status" value="1"/>
</dbReference>
<evidence type="ECO:0000256" key="1">
    <source>
        <dbReference type="ARBA" id="ARBA00005928"/>
    </source>
</evidence>
<keyword evidence="2 4" id="KW-0444">Lipid biosynthesis</keyword>
<dbReference type="InterPro" id="IPR026055">
    <property type="entry name" value="FAR"/>
</dbReference>
<feature type="non-terminal residue" evidence="7">
    <location>
        <position position="1"/>
    </location>
</feature>
<dbReference type="Pfam" id="PF07993">
    <property type="entry name" value="NAD_binding_4"/>
    <property type="match status" value="1"/>
</dbReference>
<dbReference type="Proteomes" id="UP000502823">
    <property type="component" value="Unassembled WGS sequence"/>
</dbReference>
<keyword evidence="4" id="KW-0560">Oxidoreductase</keyword>
<evidence type="ECO:0000259" key="5">
    <source>
        <dbReference type="Pfam" id="PF03015"/>
    </source>
</evidence>
<dbReference type="InterPro" id="IPR013120">
    <property type="entry name" value="FAR_NAD-bd"/>
</dbReference>
<keyword evidence="4" id="KW-0521">NADP</keyword>
<gene>
    <name evidence="7" type="ORF">Cfor_03161</name>
</gene>
<protein>
    <recommendedName>
        <fullName evidence="4">Fatty acyl-CoA reductase</fullName>
        <ecNumber evidence="4">1.2.1.84</ecNumber>
    </recommendedName>
</protein>
<dbReference type="InterPro" id="IPR033640">
    <property type="entry name" value="FAR_C"/>
</dbReference>
<dbReference type="InParanoid" id="A0A6L2PSK6"/>
<dbReference type="GO" id="GO:0005777">
    <property type="term" value="C:peroxisome"/>
    <property type="evidence" value="ECO:0007669"/>
    <property type="project" value="TreeGrafter"/>
</dbReference>
<reference evidence="8" key="1">
    <citation type="submission" date="2020-01" db="EMBL/GenBank/DDBJ databases">
        <title>Draft genome sequence of the Termite Coptotermes fromosanus.</title>
        <authorList>
            <person name="Itakura S."/>
            <person name="Yosikawa Y."/>
            <person name="Umezawa K."/>
        </authorList>
    </citation>
    <scope>NUCLEOTIDE SEQUENCE [LARGE SCALE GENOMIC DNA]</scope>
</reference>
<dbReference type="AlphaFoldDB" id="A0A6L2PSK6"/>
<dbReference type="Gene3D" id="3.40.50.720">
    <property type="entry name" value="NAD(P)-binding Rossmann-like Domain"/>
    <property type="match status" value="1"/>
</dbReference>
<accession>A0A6L2PSK6</accession>
<dbReference type="EMBL" id="BLKM01000442">
    <property type="protein sequence ID" value="GFG33608.1"/>
    <property type="molecule type" value="Genomic_DNA"/>
</dbReference>
<evidence type="ECO:0000256" key="4">
    <source>
        <dbReference type="RuleBase" id="RU363097"/>
    </source>
</evidence>
<keyword evidence="8" id="KW-1185">Reference proteome</keyword>
<dbReference type="GO" id="GO:0102965">
    <property type="term" value="F:alcohol-forming long-chain fatty acyl-CoA reductase activity"/>
    <property type="evidence" value="ECO:0007669"/>
    <property type="project" value="UniProtKB-EC"/>
</dbReference>
<name>A0A6L2PSK6_COPFO</name>
<feature type="domain" description="Fatty acyl-CoA reductase C-terminal" evidence="5">
    <location>
        <begin position="215"/>
        <end position="306"/>
    </location>
</feature>
<comment type="function">
    <text evidence="4">Catalyzes the reduction of fatty acyl-CoA to fatty alcohols.</text>
</comment>
<feature type="domain" description="Thioester reductase (TE)" evidence="6">
    <location>
        <begin position="1"/>
        <end position="138"/>
    </location>
</feature>
<dbReference type="OrthoDB" id="429813at2759"/>
<dbReference type="EC" id="1.2.1.84" evidence="4"/>
<comment type="caution">
    <text evidence="7">The sequence shown here is derived from an EMBL/GenBank/DDBJ whole genome shotgun (WGS) entry which is preliminary data.</text>
</comment>
<dbReference type="InterPro" id="IPR036291">
    <property type="entry name" value="NAD(P)-bd_dom_sf"/>
</dbReference>
<dbReference type="Pfam" id="PF03015">
    <property type="entry name" value="Sterile"/>
    <property type="match status" value="1"/>
</dbReference>
<dbReference type="GO" id="GO:0080019">
    <property type="term" value="F:alcohol-forming very long-chain fatty acyl-CoA reductase activity"/>
    <property type="evidence" value="ECO:0007669"/>
    <property type="project" value="InterPro"/>
</dbReference>
<dbReference type="CDD" id="cd09071">
    <property type="entry name" value="FAR_C"/>
    <property type="match status" value="1"/>
</dbReference>
<evidence type="ECO:0000313" key="7">
    <source>
        <dbReference type="EMBL" id="GFG33608.1"/>
    </source>
</evidence>
<evidence type="ECO:0000256" key="3">
    <source>
        <dbReference type="ARBA" id="ARBA00023098"/>
    </source>
</evidence>
<proteinExistence type="inferred from homology"/>
<keyword evidence="3 4" id="KW-0443">Lipid metabolism</keyword>
<sequence length="378" mass="43077">AFVYVSTAYCNCMTGRVILEHVYPTKYKPSYVIELVKDMSPEEIRDITARLITDHPNTYSFSKQLAENLVKQDRQQIPVAIVRPTLVTSAWKEPVPGWTNSKNGPTGFMMGAAKGIVRRLPARKDLIYDYIPVDTVINELIVAAWHVGTTRYLRPQTTCVYHCTSSTTMPFRWSAVEHQIHENLHKYPLKSAIWYPVFKLLPSLLLFRISAIFVHLIPAYILDTIIRIAGGRPILVRLHTNVNNSLGRLAPFIFNEWLFHNPHTVDLQERLSGQDREVFNLDISKLDWSDYFTHMLQGVRQYLHNEQPQTLPAAKRKDSIHHLGIHYFIIIAVKVPTIQFKLDSAGLIRCAGVVGDGKLPGQLSVFYDEALGYINGSL</sequence>